<evidence type="ECO:0000313" key="1">
    <source>
        <dbReference type="EMBL" id="GBP39289.1"/>
    </source>
</evidence>
<dbReference type="STRING" id="151549.A0A4C1VKW9"/>
<name>A0A4C1VKW9_EUMVA</name>
<reference evidence="1 2" key="1">
    <citation type="journal article" date="2019" name="Commun. Biol.">
        <title>The bagworm genome reveals a unique fibroin gene that provides high tensile strength.</title>
        <authorList>
            <person name="Kono N."/>
            <person name="Nakamura H."/>
            <person name="Ohtoshi R."/>
            <person name="Tomita M."/>
            <person name="Numata K."/>
            <person name="Arakawa K."/>
        </authorList>
    </citation>
    <scope>NUCLEOTIDE SEQUENCE [LARGE SCALE GENOMIC DNA]</scope>
</reference>
<proteinExistence type="predicted"/>
<organism evidence="1 2">
    <name type="scientific">Eumeta variegata</name>
    <name type="common">Bagworm moth</name>
    <name type="synonym">Eumeta japonica</name>
    <dbReference type="NCBI Taxonomy" id="151549"/>
    <lineage>
        <taxon>Eukaryota</taxon>
        <taxon>Metazoa</taxon>
        <taxon>Ecdysozoa</taxon>
        <taxon>Arthropoda</taxon>
        <taxon>Hexapoda</taxon>
        <taxon>Insecta</taxon>
        <taxon>Pterygota</taxon>
        <taxon>Neoptera</taxon>
        <taxon>Endopterygota</taxon>
        <taxon>Lepidoptera</taxon>
        <taxon>Glossata</taxon>
        <taxon>Ditrysia</taxon>
        <taxon>Tineoidea</taxon>
        <taxon>Psychidae</taxon>
        <taxon>Oiketicinae</taxon>
        <taxon>Eumeta</taxon>
    </lineage>
</organism>
<gene>
    <name evidence="1" type="ORF">EVAR_20517_1</name>
</gene>
<evidence type="ECO:0000313" key="2">
    <source>
        <dbReference type="Proteomes" id="UP000299102"/>
    </source>
</evidence>
<dbReference type="Proteomes" id="UP000299102">
    <property type="component" value="Unassembled WGS sequence"/>
</dbReference>
<dbReference type="EMBL" id="BGZK01000363">
    <property type="protein sequence ID" value="GBP39289.1"/>
    <property type="molecule type" value="Genomic_DNA"/>
</dbReference>
<dbReference type="AlphaFoldDB" id="A0A4C1VKW9"/>
<dbReference type="OrthoDB" id="6772952at2759"/>
<sequence length="208" mass="23323">MYYIASRVPSGTFCRPLSAKRKRLCGKQYKGQNRRERRTTANDSYISHRKYRTIRDLIFPKVVEDVNIRQFLSSLGNHLRANKSFFTEIYKFYTSAKRSGENLAEWTARVRRLAQYCGFKNKPDVALQDCFVLGLENVKEKEKLFAESVEELTLSRALDLAQSVRVVRLAVKNAMFAPATKTAGSGGGVANGTGDAADVSHCASAARL</sequence>
<protein>
    <submittedName>
        <fullName evidence="1">Uncharacterized protein</fullName>
    </submittedName>
</protein>
<keyword evidence="2" id="KW-1185">Reference proteome</keyword>
<accession>A0A4C1VKW9</accession>
<comment type="caution">
    <text evidence="1">The sequence shown here is derived from an EMBL/GenBank/DDBJ whole genome shotgun (WGS) entry which is preliminary data.</text>
</comment>